<reference evidence="10 11" key="1">
    <citation type="submission" date="2019-06" db="EMBL/GenBank/DDBJ databases">
        <title>Whole genome shotgun sequence of Streptomyces cacaoi subsp. cacaoi NBRC 12748.</title>
        <authorList>
            <person name="Hosoyama A."/>
            <person name="Uohara A."/>
            <person name="Ohji S."/>
            <person name="Ichikawa N."/>
        </authorList>
    </citation>
    <scope>NUCLEOTIDE SEQUENCE [LARGE SCALE GENOMIC DNA]</scope>
    <source>
        <strain evidence="10 11">NBRC 12748</strain>
    </source>
</reference>
<comment type="caution">
    <text evidence="10">The sequence shown here is derived from an EMBL/GenBank/DDBJ whole genome shotgun (WGS) entry which is preliminary data.</text>
</comment>
<dbReference type="Gene3D" id="1.10.3720.10">
    <property type="entry name" value="MetI-like"/>
    <property type="match status" value="1"/>
</dbReference>
<dbReference type="RefSeq" id="WP_230988493.1">
    <property type="nucleotide sequence ID" value="NZ_BJMM01000003.1"/>
</dbReference>
<feature type="compositionally biased region" description="Basic residues" evidence="8">
    <location>
        <begin position="1"/>
        <end position="11"/>
    </location>
</feature>
<sequence length="329" mass="35685">MLPTTARRRTPHTHDPADRHDRDDPRAGAASGPGRPSGRLPAGRRRSRRERRAGSAGRHLHAGRITYAVLTVFTLGSLFPLVWTAVAASRTNQRLAETPPPFWFGGNLFANLRTAWVDANMGKALLNTVFVAGTIALSTVLFATLAGYAFAKLRFRAKNALLLTVIGTMMVPPQLSVVPLFMAVAELEWTNQLQAVVLPMLVSAFGVFFMRQYLVNALPTELIEAARVDGAHSLRVVWHVVFPVARPAMAVLGMLTFVLAWNEFFWPIIALTQDNPTVQVALTGLGRGYIPDESVIMAGALLGTLPLLLAFTLFGKQIVGGVMQGAVKG</sequence>
<evidence type="ECO:0000256" key="6">
    <source>
        <dbReference type="ARBA" id="ARBA00023136"/>
    </source>
</evidence>
<keyword evidence="5 7" id="KW-1133">Transmembrane helix</keyword>
<dbReference type="Proteomes" id="UP000319210">
    <property type="component" value="Unassembled WGS sequence"/>
</dbReference>
<dbReference type="Pfam" id="PF00528">
    <property type="entry name" value="BPD_transp_1"/>
    <property type="match status" value="1"/>
</dbReference>
<feature type="compositionally biased region" description="Basic residues" evidence="8">
    <location>
        <begin position="42"/>
        <end position="51"/>
    </location>
</feature>
<evidence type="ECO:0000259" key="9">
    <source>
        <dbReference type="PROSITE" id="PS50928"/>
    </source>
</evidence>
<accession>A0A4Y3QX51</accession>
<feature type="transmembrane region" description="Helical" evidence="7">
    <location>
        <begin position="236"/>
        <end position="261"/>
    </location>
</feature>
<keyword evidence="11" id="KW-1185">Reference proteome</keyword>
<feature type="compositionally biased region" description="Basic and acidic residues" evidence="8">
    <location>
        <begin position="12"/>
        <end position="26"/>
    </location>
</feature>
<feature type="transmembrane region" description="Helical" evidence="7">
    <location>
        <begin position="295"/>
        <end position="314"/>
    </location>
</feature>
<keyword evidence="3" id="KW-1003">Cell membrane</keyword>
<dbReference type="CDD" id="cd06261">
    <property type="entry name" value="TM_PBP2"/>
    <property type="match status" value="1"/>
</dbReference>
<organism evidence="10 11">
    <name type="scientific">Streptomyces cacaoi</name>
    <dbReference type="NCBI Taxonomy" id="1898"/>
    <lineage>
        <taxon>Bacteria</taxon>
        <taxon>Bacillati</taxon>
        <taxon>Actinomycetota</taxon>
        <taxon>Actinomycetes</taxon>
        <taxon>Kitasatosporales</taxon>
        <taxon>Streptomycetaceae</taxon>
        <taxon>Streptomyces</taxon>
    </lineage>
</organism>
<dbReference type="PANTHER" id="PTHR43744:SF12">
    <property type="entry name" value="ABC TRANSPORTER PERMEASE PROTEIN MG189-RELATED"/>
    <property type="match status" value="1"/>
</dbReference>
<dbReference type="InterPro" id="IPR000515">
    <property type="entry name" value="MetI-like"/>
</dbReference>
<dbReference type="SUPFAM" id="SSF161098">
    <property type="entry name" value="MetI-like"/>
    <property type="match status" value="1"/>
</dbReference>
<protein>
    <submittedName>
        <fullName evidence="10">Sugar ABC transporter permease</fullName>
    </submittedName>
</protein>
<feature type="region of interest" description="Disordered" evidence="8">
    <location>
        <begin position="1"/>
        <end position="57"/>
    </location>
</feature>
<gene>
    <name evidence="10" type="ORF">SCA03_11110</name>
</gene>
<feature type="transmembrane region" description="Helical" evidence="7">
    <location>
        <begin position="196"/>
        <end position="215"/>
    </location>
</feature>
<evidence type="ECO:0000256" key="7">
    <source>
        <dbReference type="RuleBase" id="RU363032"/>
    </source>
</evidence>
<evidence type="ECO:0000256" key="4">
    <source>
        <dbReference type="ARBA" id="ARBA00022692"/>
    </source>
</evidence>
<feature type="transmembrane region" description="Helical" evidence="7">
    <location>
        <begin position="160"/>
        <end position="184"/>
    </location>
</feature>
<name>A0A4Y3QX51_STRCI</name>
<comment type="similarity">
    <text evidence="7">Belongs to the binding-protein-dependent transport system permease family.</text>
</comment>
<evidence type="ECO:0000313" key="10">
    <source>
        <dbReference type="EMBL" id="GEB48560.1"/>
    </source>
</evidence>
<dbReference type="GO" id="GO:0005886">
    <property type="term" value="C:plasma membrane"/>
    <property type="evidence" value="ECO:0007669"/>
    <property type="project" value="UniProtKB-SubCell"/>
</dbReference>
<keyword evidence="6 7" id="KW-0472">Membrane</keyword>
<evidence type="ECO:0000256" key="5">
    <source>
        <dbReference type="ARBA" id="ARBA00022989"/>
    </source>
</evidence>
<keyword evidence="2 7" id="KW-0813">Transport</keyword>
<feature type="transmembrane region" description="Helical" evidence="7">
    <location>
        <begin position="65"/>
        <end position="86"/>
    </location>
</feature>
<evidence type="ECO:0000256" key="8">
    <source>
        <dbReference type="SAM" id="MobiDB-lite"/>
    </source>
</evidence>
<dbReference type="PANTHER" id="PTHR43744">
    <property type="entry name" value="ABC TRANSPORTER PERMEASE PROTEIN MG189-RELATED-RELATED"/>
    <property type="match status" value="1"/>
</dbReference>
<evidence type="ECO:0000256" key="1">
    <source>
        <dbReference type="ARBA" id="ARBA00004651"/>
    </source>
</evidence>
<dbReference type="PROSITE" id="PS50928">
    <property type="entry name" value="ABC_TM1"/>
    <property type="match status" value="1"/>
</dbReference>
<evidence type="ECO:0000256" key="2">
    <source>
        <dbReference type="ARBA" id="ARBA00022448"/>
    </source>
</evidence>
<comment type="subcellular location">
    <subcellularLocation>
        <location evidence="1 7">Cell membrane</location>
        <topology evidence="1 7">Multi-pass membrane protein</topology>
    </subcellularLocation>
</comment>
<evidence type="ECO:0000256" key="3">
    <source>
        <dbReference type="ARBA" id="ARBA00022475"/>
    </source>
</evidence>
<feature type="compositionally biased region" description="Low complexity" evidence="8">
    <location>
        <begin position="27"/>
        <end position="41"/>
    </location>
</feature>
<dbReference type="EMBL" id="BJMM01000003">
    <property type="protein sequence ID" value="GEB48560.1"/>
    <property type="molecule type" value="Genomic_DNA"/>
</dbReference>
<dbReference type="AlphaFoldDB" id="A0A4Y3QX51"/>
<keyword evidence="4 7" id="KW-0812">Transmembrane</keyword>
<evidence type="ECO:0000313" key="11">
    <source>
        <dbReference type="Proteomes" id="UP000319210"/>
    </source>
</evidence>
<feature type="transmembrane region" description="Helical" evidence="7">
    <location>
        <begin position="124"/>
        <end position="148"/>
    </location>
</feature>
<dbReference type="GO" id="GO:0055085">
    <property type="term" value="P:transmembrane transport"/>
    <property type="evidence" value="ECO:0007669"/>
    <property type="project" value="InterPro"/>
</dbReference>
<proteinExistence type="inferred from homology"/>
<dbReference type="InterPro" id="IPR035906">
    <property type="entry name" value="MetI-like_sf"/>
</dbReference>
<feature type="domain" description="ABC transmembrane type-1" evidence="9">
    <location>
        <begin position="125"/>
        <end position="314"/>
    </location>
</feature>